<organism evidence="9 10">
    <name type="scientific">Scytonema hofmannii PCC 7110</name>
    <dbReference type="NCBI Taxonomy" id="128403"/>
    <lineage>
        <taxon>Bacteria</taxon>
        <taxon>Bacillati</taxon>
        <taxon>Cyanobacteriota</taxon>
        <taxon>Cyanophyceae</taxon>
        <taxon>Nostocales</taxon>
        <taxon>Scytonemataceae</taxon>
        <taxon>Scytonema</taxon>
    </lineage>
</organism>
<feature type="transmembrane region" description="Helical" evidence="8">
    <location>
        <begin position="769"/>
        <end position="789"/>
    </location>
</feature>
<feature type="transmembrane region" description="Helical" evidence="8">
    <location>
        <begin position="446"/>
        <end position="464"/>
    </location>
</feature>
<keyword evidence="4 9" id="KW-0808">Transferase</keyword>
<evidence type="ECO:0000256" key="8">
    <source>
        <dbReference type="SAM" id="Phobius"/>
    </source>
</evidence>
<keyword evidence="5 8" id="KW-0812">Transmembrane</keyword>
<evidence type="ECO:0000256" key="1">
    <source>
        <dbReference type="ARBA" id="ARBA00004651"/>
    </source>
</evidence>
<dbReference type="EMBL" id="ANNX02000012">
    <property type="protein sequence ID" value="KYC43995.1"/>
    <property type="molecule type" value="Genomic_DNA"/>
</dbReference>
<feature type="transmembrane region" description="Helical" evidence="8">
    <location>
        <begin position="649"/>
        <end position="667"/>
    </location>
</feature>
<evidence type="ECO:0000256" key="5">
    <source>
        <dbReference type="ARBA" id="ARBA00022692"/>
    </source>
</evidence>
<protein>
    <submittedName>
        <fullName evidence="9">Glycosyl transferase</fullName>
    </submittedName>
</protein>
<comment type="subcellular location">
    <subcellularLocation>
        <location evidence="1">Cell membrane</location>
        <topology evidence="1">Multi-pass membrane protein</topology>
    </subcellularLocation>
</comment>
<dbReference type="STRING" id="128403.WA1_02285"/>
<dbReference type="PANTHER" id="PTHR33908:SF11">
    <property type="entry name" value="MEMBRANE PROTEIN"/>
    <property type="match status" value="1"/>
</dbReference>
<keyword evidence="6 8" id="KW-1133">Transmembrane helix</keyword>
<feature type="transmembrane region" description="Helical" evidence="8">
    <location>
        <begin position="904"/>
        <end position="925"/>
    </location>
</feature>
<keyword evidence="10" id="KW-1185">Reference proteome</keyword>
<proteinExistence type="predicted"/>
<feature type="transmembrane region" description="Helical" evidence="8">
    <location>
        <begin position="6"/>
        <end position="28"/>
    </location>
</feature>
<evidence type="ECO:0000256" key="6">
    <source>
        <dbReference type="ARBA" id="ARBA00022989"/>
    </source>
</evidence>
<name>A0A139XH18_9CYAN</name>
<feature type="transmembrane region" description="Helical" evidence="8">
    <location>
        <begin position="515"/>
        <end position="548"/>
    </location>
</feature>
<gene>
    <name evidence="9" type="ORF">WA1_02285</name>
</gene>
<evidence type="ECO:0000256" key="3">
    <source>
        <dbReference type="ARBA" id="ARBA00022676"/>
    </source>
</evidence>
<comment type="caution">
    <text evidence="9">The sequence shown here is derived from an EMBL/GenBank/DDBJ whole genome shotgun (WGS) entry which is preliminary data.</text>
</comment>
<dbReference type="GO" id="GO:0005886">
    <property type="term" value="C:plasma membrane"/>
    <property type="evidence" value="ECO:0007669"/>
    <property type="project" value="UniProtKB-SubCell"/>
</dbReference>
<feature type="transmembrane region" description="Helical" evidence="8">
    <location>
        <begin position="484"/>
        <end position="503"/>
    </location>
</feature>
<reference evidence="9 10" key="1">
    <citation type="journal article" date="2013" name="Genome Biol. Evol.">
        <title>Genomes of Stigonematalean cyanobacteria (subsection V) and the evolution of oxygenic photosynthesis from prokaryotes to plastids.</title>
        <authorList>
            <person name="Dagan T."/>
            <person name="Roettger M."/>
            <person name="Stucken K."/>
            <person name="Landan G."/>
            <person name="Koch R."/>
            <person name="Major P."/>
            <person name="Gould S.B."/>
            <person name="Goremykin V.V."/>
            <person name="Rippka R."/>
            <person name="Tandeau de Marsac N."/>
            <person name="Gugger M."/>
            <person name="Lockhart P.J."/>
            <person name="Allen J.F."/>
            <person name="Brune I."/>
            <person name="Maus I."/>
            <person name="Puhler A."/>
            <person name="Martin W.F."/>
        </authorList>
    </citation>
    <scope>NUCLEOTIDE SEQUENCE [LARGE SCALE GENOMIC DNA]</scope>
    <source>
        <strain evidence="9 10">PCC 7110</strain>
    </source>
</reference>
<evidence type="ECO:0000256" key="7">
    <source>
        <dbReference type="ARBA" id="ARBA00023136"/>
    </source>
</evidence>
<accession>A0A139XH18</accession>
<dbReference type="GO" id="GO:0009103">
    <property type="term" value="P:lipopolysaccharide biosynthetic process"/>
    <property type="evidence" value="ECO:0007669"/>
    <property type="project" value="UniProtKB-ARBA"/>
</dbReference>
<dbReference type="RefSeq" id="WP_017741282.1">
    <property type="nucleotide sequence ID" value="NZ_KQ976354.1"/>
</dbReference>
<evidence type="ECO:0000256" key="2">
    <source>
        <dbReference type="ARBA" id="ARBA00022475"/>
    </source>
</evidence>
<dbReference type="AlphaFoldDB" id="A0A139XH18"/>
<sequence length="1081" mass="123041">MNRLERWLPLGLLLTLGLLLGMLGFSLWEKIPSPVERVIWSQQAQWIAPQTPTYRFYARHTFSLPDRAQAGWVAVSADNDFTLYVNGWRVARENSVLNSSLGLNAGVKIPPFQDFNDSNRYRIQAANYLLGSSQDWKLTTYVDLTSYLRPGKNVIGLEIQKGQTNPRVVVEGAVYPIADGKPILITTGVASWQVANLSETYRSLQWFDVDFSDVNWLEAKMLGSVKEATYSRLSKNLFDRPLQGNWITGNHSSKGEVWLTGGWRMPKTQISHAYIRFAGRGEYSLLLNGALVNHYKTEDGKQLHLLEVTKLLQPDNNILAVRLAHPLEARLTNGSVDFFLDAWAETEKGEIIGAIATDNTWKTLTERVPGWVEGAGSGKPATLLGLPQPQEFQRHFEGNAYLLNYPHYLWRLSIWQLLGIAFALVYAFILGFWLRYRDSWWDSLSAGATILSPGTLFLIGIGLLKHRYAEAEIGLLFAQPKSNYLILLGFVSIVLLTLLLSQIKSRLETFPRGSLWFFLGLVAFIGLGLVAGANVALILLFFGGIIGITQVRQPTSIQNWLTQTWESRRGQWLLLILIVSIGFGLRVYHLDFMDLDTDENTSFDATRGILRTGAPISTSGIWYTRGPFFHYLLAFWLRLVGDSIVNAKYLSVFVGTATLILVYIFAHKVTGKVWIALLVTVALAINPWEIWYSRYIRFYQLLQFLTILSLWSFFKGFIEQAGRCYQYIFFIALTCTLLTQEISLTILPVFLLGFLFFYRPFRLLHDWQIVLGSIMTLTIFIYCLGFSSIRLLTPLPAIADSTASYLRLHFFNITDLTANFFIGSDRIQTIYTLFFLMGCIYFIKTRNFPIIFLYSSIIVQVFIVTIISYQSDERYVYGVYPVFVLLAIYSAICITESVGNRLELLLSGLLPLRAIALSLTLILLIGNIQPTRVLTGYQESINRRNDQIFKYIRTHKEIGDVVISPLPSLSVIYLGRLDYFLMGTGYFDATYWHDGRLIDRWAGGVVVSNLDQLNRVLEKSKRVWIHIEDTREGRFQPNTWQYIQTLGKPVIDTFGTRLRLWQPEDGLPSRIPNEGKDLGAY</sequence>
<dbReference type="PANTHER" id="PTHR33908">
    <property type="entry name" value="MANNOSYLTRANSFERASE YKCB-RELATED"/>
    <property type="match status" value="1"/>
</dbReference>
<keyword evidence="7 8" id="KW-0472">Membrane</keyword>
<dbReference type="InterPro" id="IPR050297">
    <property type="entry name" value="LipidA_mod_glycosyltrf_83"/>
</dbReference>
<dbReference type="GO" id="GO:0016763">
    <property type="term" value="F:pentosyltransferase activity"/>
    <property type="evidence" value="ECO:0007669"/>
    <property type="project" value="TreeGrafter"/>
</dbReference>
<feature type="transmembrane region" description="Helical" evidence="8">
    <location>
        <begin position="569"/>
        <end position="588"/>
    </location>
</feature>
<feature type="transmembrane region" description="Helical" evidence="8">
    <location>
        <begin position="850"/>
        <end position="869"/>
    </location>
</feature>
<feature type="transmembrane region" description="Helical" evidence="8">
    <location>
        <begin position="673"/>
        <end position="691"/>
    </location>
</feature>
<feature type="transmembrane region" description="Helical" evidence="8">
    <location>
        <begin position="698"/>
        <end position="714"/>
    </location>
</feature>
<dbReference type="SUPFAM" id="SSF49785">
    <property type="entry name" value="Galactose-binding domain-like"/>
    <property type="match status" value="1"/>
</dbReference>
<dbReference type="InterPro" id="IPR008979">
    <property type="entry name" value="Galactose-bd-like_sf"/>
</dbReference>
<dbReference type="Proteomes" id="UP000076925">
    <property type="component" value="Unassembled WGS sequence"/>
</dbReference>
<keyword evidence="2" id="KW-1003">Cell membrane</keyword>
<feature type="transmembrane region" description="Helical" evidence="8">
    <location>
        <begin position="875"/>
        <end position="892"/>
    </location>
</feature>
<evidence type="ECO:0000313" key="10">
    <source>
        <dbReference type="Proteomes" id="UP000076925"/>
    </source>
</evidence>
<dbReference type="OrthoDB" id="525534at2"/>
<feature type="transmembrane region" description="Helical" evidence="8">
    <location>
        <begin position="414"/>
        <end position="434"/>
    </location>
</feature>
<evidence type="ECO:0000313" key="9">
    <source>
        <dbReference type="EMBL" id="KYC43995.1"/>
    </source>
</evidence>
<dbReference type="Gene3D" id="2.60.120.260">
    <property type="entry name" value="Galactose-binding domain-like"/>
    <property type="match status" value="2"/>
</dbReference>
<evidence type="ECO:0000256" key="4">
    <source>
        <dbReference type="ARBA" id="ARBA00022679"/>
    </source>
</evidence>
<feature type="transmembrane region" description="Helical" evidence="8">
    <location>
        <begin position="726"/>
        <end position="757"/>
    </location>
</feature>
<keyword evidence="3" id="KW-0328">Glycosyltransferase</keyword>